<dbReference type="EMBL" id="FQZZ01000009">
    <property type="protein sequence ID" value="SHK76452.1"/>
    <property type="molecule type" value="Genomic_DNA"/>
</dbReference>
<evidence type="ECO:0000313" key="3">
    <source>
        <dbReference type="Proteomes" id="UP000324252"/>
    </source>
</evidence>
<dbReference type="InterPro" id="IPR024344">
    <property type="entry name" value="MDMPI_metal-binding"/>
</dbReference>
<dbReference type="RefSeq" id="WP_149789321.1">
    <property type="nucleotide sequence ID" value="NZ_FNIO01000009.1"/>
</dbReference>
<dbReference type="NCBIfam" id="TIGR03083">
    <property type="entry name" value="maleylpyruvate isomerase family mycothiol-dependent enzyme"/>
    <property type="match status" value="1"/>
</dbReference>
<accession>A0A1H0M0Y0</accession>
<dbReference type="Pfam" id="PF11716">
    <property type="entry name" value="MDMPI_N"/>
    <property type="match status" value="1"/>
</dbReference>
<dbReference type="InterPro" id="IPR034660">
    <property type="entry name" value="DinB/YfiT-like"/>
</dbReference>
<name>A0A1H0M0Y0_9RHOB</name>
<dbReference type="Proteomes" id="UP000324252">
    <property type="component" value="Unassembled WGS sequence"/>
</dbReference>
<dbReference type="SUPFAM" id="SSF109854">
    <property type="entry name" value="DinB/YfiT-like putative metalloenzymes"/>
    <property type="match status" value="1"/>
</dbReference>
<dbReference type="InterPro" id="IPR017517">
    <property type="entry name" value="Maleyloyr_isom"/>
</dbReference>
<dbReference type="OrthoDB" id="7847787at2"/>
<keyword evidence="3" id="KW-1185">Reference proteome</keyword>
<dbReference type="AlphaFoldDB" id="A0A1H0M0Y0"/>
<gene>
    <name evidence="2" type="ORF">SAMN05444142_1099</name>
</gene>
<feature type="domain" description="Mycothiol-dependent maleylpyruvate isomerase metal-binding" evidence="1">
    <location>
        <begin position="38"/>
        <end position="164"/>
    </location>
</feature>
<dbReference type="Gene3D" id="1.20.120.450">
    <property type="entry name" value="dinb family like domain"/>
    <property type="match status" value="1"/>
</dbReference>
<evidence type="ECO:0000259" key="1">
    <source>
        <dbReference type="Pfam" id="PF11716"/>
    </source>
</evidence>
<sequence length="177" mass="19548">MKLTAEEQAARDALRARQGAGARYDAAQAPHDELLLARRATALFARKLNDLSDDALYAPSSVPGLTRAHVVAGVSYQARALTRLIEGVRSGVEQPMYPSPEARDAEIAHGATLPPRALRHLFDHSRVHLDVEWRDLEDSGWDRHVRLLDGSQMPVHQLPALRARLLSEAAAQLENKD</sequence>
<dbReference type="GO" id="GO:0016853">
    <property type="term" value="F:isomerase activity"/>
    <property type="evidence" value="ECO:0007669"/>
    <property type="project" value="UniProtKB-KW"/>
</dbReference>
<evidence type="ECO:0000313" key="2">
    <source>
        <dbReference type="EMBL" id="SHK76452.1"/>
    </source>
</evidence>
<keyword evidence="2" id="KW-0670">Pyruvate</keyword>
<proteinExistence type="predicted"/>
<keyword evidence="2" id="KW-0413">Isomerase</keyword>
<organism evidence="2 3">
    <name type="scientific">Lutimaribacter pacificus</name>
    <dbReference type="NCBI Taxonomy" id="391948"/>
    <lineage>
        <taxon>Bacteria</taxon>
        <taxon>Pseudomonadati</taxon>
        <taxon>Pseudomonadota</taxon>
        <taxon>Alphaproteobacteria</taxon>
        <taxon>Rhodobacterales</taxon>
        <taxon>Roseobacteraceae</taxon>
        <taxon>Lutimaribacter</taxon>
    </lineage>
</organism>
<reference evidence="2 3" key="1">
    <citation type="submission" date="2016-11" db="EMBL/GenBank/DDBJ databases">
        <authorList>
            <person name="Varghese N."/>
            <person name="Submissions S."/>
        </authorList>
    </citation>
    <scope>NUCLEOTIDE SEQUENCE [LARGE SCALE GENOMIC DNA]</scope>
    <source>
        <strain evidence="2 3">DSM 29620</strain>
    </source>
</reference>
<protein>
    <submittedName>
        <fullName evidence="2">Maleylpyruvate isomerase</fullName>
    </submittedName>
</protein>
<dbReference type="GO" id="GO:0046872">
    <property type="term" value="F:metal ion binding"/>
    <property type="evidence" value="ECO:0007669"/>
    <property type="project" value="InterPro"/>
</dbReference>